<comment type="caution">
    <text evidence="1">The sequence shown here is derived from an EMBL/GenBank/DDBJ whole genome shotgun (WGS) entry which is preliminary data.</text>
</comment>
<dbReference type="EMBL" id="BARS01004247">
    <property type="protein sequence ID" value="GAF75245.1"/>
    <property type="molecule type" value="Genomic_DNA"/>
</dbReference>
<dbReference type="InterPro" id="IPR050407">
    <property type="entry name" value="Geranylgeranyl_reductase"/>
</dbReference>
<evidence type="ECO:0008006" key="2">
    <source>
        <dbReference type="Google" id="ProtNLM"/>
    </source>
</evidence>
<organism evidence="1">
    <name type="scientific">marine sediment metagenome</name>
    <dbReference type="NCBI Taxonomy" id="412755"/>
    <lineage>
        <taxon>unclassified sequences</taxon>
        <taxon>metagenomes</taxon>
        <taxon>ecological metagenomes</taxon>
    </lineage>
</organism>
<gene>
    <name evidence="1" type="ORF">S01H1_08275</name>
</gene>
<feature type="non-terminal residue" evidence="1">
    <location>
        <position position="1"/>
    </location>
</feature>
<accession>X0TGM7</accession>
<proteinExistence type="predicted"/>
<sequence>RPLSNSNLSIAVLEDHKEIGLPFQCAGIVSQKLSQLIELPKEIILNRVTTAKIISPSDKFINLSGDEHPYIIDRIALDRFFYNKIKDDQNITYFFGEKYKSFEYRIEDGKNCLLIETSNRKFKAKMLIGCDGPLSSVGKQLNVGNNVLYASQIRIKANFNEDEAAMYFDPQWKQLFGWIVPESNLVFRIGIAAAKDVNKCFKNYLERLDVDIKDKIDQQGGIIPYGIMNKIAFDNILLLGDSAGQVKATTGGGVIMLLTAARYASNCVNLCFKNGDFSRGFIKKYYEKPCSQTIGRELKLHYIIRLILEKFKDKDFEIFFKIIKENEIEHLITLYGDMDFPKALIIKLLRKRTVLSFIIKFLIKNSVIIFKILKLFF</sequence>
<dbReference type="AlphaFoldDB" id="X0TGM7"/>
<evidence type="ECO:0000313" key="1">
    <source>
        <dbReference type="EMBL" id="GAF75245.1"/>
    </source>
</evidence>
<name>X0TGM7_9ZZZZ</name>
<protein>
    <recommendedName>
        <fullName evidence="2">FAD-binding domain-containing protein</fullName>
    </recommendedName>
</protein>
<dbReference type="Gene3D" id="3.50.50.60">
    <property type="entry name" value="FAD/NAD(P)-binding domain"/>
    <property type="match status" value="1"/>
</dbReference>
<dbReference type="SUPFAM" id="SSF51905">
    <property type="entry name" value="FAD/NAD(P)-binding domain"/>
    <property type="match status" value="1"/>
</dbReference>
<reference evidence="1" key="1">
    <citation type="journal article" date="2014" name="Front. Microbiol.">
        <title>High frequency of phylogenetically diverse reductive dehalogenase-homologous genes in deep subseafloor sedimentary metagenomes.</title>
        <authorList>
            <person name="Kawai M."/>
            <person name="Futagami T."/>
            <person name="Toyoda A."/>
            <person name="Takaki Y."/>
            <person name="Nishi S."/>
            <person name="Hori S."/>
            <person name="Arai W."/>
            <person name="Tsubouchi T."/>
            <person name="Morono Y."/>
            <person name="Uchiyama I."/>
            <person name="Ito T."/>
            <person name="Fujiyama A."/>
            <person name="Inagaki F."/>
            <person name="Takami H."/>
        </authorList>
    </citation>
    <scope>NUCLEOTIDE SEQUENCE</scope>
    <source>
        <strain evidence="1">Expedition CK06-06</strain>
    </source>
</reference>
<dbReference type="PANTHER" id="PTHR42685:SF21">
    <property type="entry name" value="DEHYDROGENASE (FLAVOPROTEIN)-LIKE PROTEIN"/>
    <property type="match status" value="1"/>
</dbReference>
<dbReference type="PANTHER" id="PTHR42685">
    <property type="entry name" value="GERANYLGERANYL DIPHOSPHATE REDUCTASE"/>
    <property type="match status" value="1"/>
</dbReference>
<dbReference type="InterPro" id="IPR036188">
    <property type="entry name" value="FAD/NAD-bd_sf"/>
</dbReference>